<keyword evidence="3" id="KW-1185">Reference proteome</keyword>
<organism evidence="2 3">
    <name type="scientific">Edaphochlamys debaryana</name>
    <dbReference type="NCBI Taxonomy" id="47281"/>
    <lineage>
        <taxon>Eukaryota</taxon>
        <taxon>Viridiplantae</taxon>
        <taxon>Chlorophyta</taxon>
        <taxon>core chlorophytes</taxon>
        <taxon>Chlorophyceae</taxon>
        <taxon>CS clade</taxon>
        <taxon>Chlamydomonadales</taxon>
        <taxon>Chlamydomonadales incertae sedis</taxon>
        <taxon>Edaphochlamys</taxon>
    </lineage>
</organism>
<comment type="caution">
    <text evidence="2">The sequence shown here is derived from an EMBL/GenBank/DDBJ whole genome shotgun (WGS) entry which is preliminary data.</text>
</comment>
<proteinExistence type="predicted"/>
<dbReference type="OrthoDB" id="536507at2759"/>
<name>A0A835Y9C9_9CHLO</name>
<gene>
    <name evidence="2" type="ORF">HYH03_004548</name>
</gene>
<sequence length="112" mass="10845">MVVADLGPLGPLGPLDPLGPLGMAPAGGTLGRGPKGAATGMTAAAVAVAEGAEASAATPLEAMAALQRHPRFANRVGPLPLSAVLSPLRLAPRWAVRVLSGGVAELRAGGAA</sequence>
<feature type="region of interest" description="Disordered" evidence="1">
    <location>
        <begin position="1"/>
        <end position="37"/>
    </location>
</feature>
<feature type="compositionally biased region" description="Low complexity" evidence="1">
    <location>
        <begin position="1"/>
        <end position="27"/>
    </location>
</feature>
<reference evidence="2" key="1">
    <citation type="journal article" date="2020" name="bioRxiv">
        <title>Comparative genomics of Chlamydomonas.</title>
        <authorList>
            <person name="Craig R.J."/>
            <person name="Hasan A.R."/>
            <person name="Ness R.W."/>
            <person name="Keightley P.D."/>
        </authorList>
    </citation>
    <scope>NUCLEOTIDE SEQUENCE</scope>
    <source>
        <strain evidence="2">CCAP 11/70</strain>
    </source>
</reference>
<protein>
    <submittedName>
        <fullName evidence="2">Uncharacterized protein</fullName>
    </submittedName>
</protein>
<dbReference type="Proteomes" id="UP000612055">
    <property type="component" value="Unassembled WGS sequence"/>
</dbReference>
<dbReference type="AlphaFoldDB" id="A0A835Y9C9"/>
<evidence type="ECO:0000256" key="1">
    <source>
        <dbReference type="SAM" id="MobiDB-lite"/>
    </source>
</evidence>
<accession>A0A835Y9C9</accession>
<evidence type="ECO:0000313" key="3">
    <source>
        <dbReference type="Proteomes" id="UP000612055"/>
    </source>
</evidence>
<dbReference type="EMBL" id="JAEHOE010000014">
    <property type="protein sequence ID" value="KAG2497392.1"/>
    <property type="molecule type" value="Genomic_DNA"/>
</dbReference>
<evidence type="ECO:0000313" key="2">
    <source>
        <dbReference type="EMBL" id="KAG2497392.1"/>
    </source>
</evidence>